<dbReference type="EMBL" id="CASHTH010001351">
    <property type="protein sequence ID" value="CAI8014247.1"/>
    <property type="molecule type" value="Genomic_DNA"/>
</dbReference>
<dbReference type="PANTHER" id="PTHR15654">
    <property type="entry name" value="COILED-COIL DOMAIN-CONTAINING PROTEIN 113-RELATED"/>
    <property type="match status" value="1"/>
</dbReference>
<dbReference type="GO" id="GO:0060271">
    <property type="term" value="P:cilium assembly"/>
    <property type="evidence" value="ECO:0007669"/>
    <property type="project" value="TreeGrafter"/>
</dbReference>
<evidence type="ECO:0000256" key="6">
    <source>
        <dbReference type="ARBA" id="ARBA00044798"/>
    </source>
</evidence>
<dbReference type="Proteomes" id="UP001174909">
    <property type="component" value="Unassembled WGS sequence"/>
</dbReference>
<reference evidence="10" key="1">
    <citation type="submission" date="2023-03" db="EMBL/GenBank/DDBJ databases">
        <authorList>
            <person name="Steffen K."/>
            <person name="Cardenas P."/>
        </authorList>
    </citation>
    <scope>NUCLEOTIDE SEQUENCE</scope>
</reference>
<comment type="similarity">
    <text evidence="5">Belongs to the CFAP263 family.</text>
</comment>
<dbReference type="GO" id="GO:0036064">
    <property type="term" value="C:ciliary basal body"/>
    <property type="evidence" value="ECO:0007669"/>
    <property type="project" value="TreeGrafter"/>
</dbReference>
<evidence type="ECO:0000256" key="2">
    <source>
        <dbReference type="ARBA" id="ARBA00022794"/>
    </source>
</evidence>
<keyword evidence="11" id="KW-1185">Reference proteome</keyword>
<evidence type="ECO:0000313" key="10">
    <source>
        <dbReference type="EMBL" id="CAI8014247.1"/>
    </source>
</evidence>
<gene>
    <name evidence="10" type="ORF">GBAR_LOCUS8940</name>
</gene>
<organism evidence="10 11">
    <name type="scientific">Geodia barretti</name>
    <name type="common">Barrett's horny sponge</name>
    <dbReference type="NCBI Taxonomy" id="519541"/>
    <lineage>
        <taxon>Eukaryota</taxon>
        <taxon>Metazoa</taxon>
        <taxon>Porifera</taxon>
        <taxon>Demospongiae</taxon>
        <taxon>Heteroscleromorpha</taxon>
        <taxon>Tetractinellida</taxon>
        <taxon>Astrophorina</taxon>
        <taxon>Geodiidae</taxon>
        <taxon>Geodia</taxon>
    </lineage>
</organism>
<feature type="domain" description="CCDC113/CCDC96 coiled-coil" evidence="9">
    <location>
        <begin position="178"/>
        <end position="351"/>
    </location>
</feature>
<dbReference type="AlphaFoldDB" id="A0AA35WHU1"/>
<evidence type="ECO:0000256" key="7">
    <source>
        <dbReference type="SAM" id="Coils"/>
    </source>
</evidence>
<keyword evidence="4" id="KW-0966">Cell projection</keyword>
<dbReference type="GO" id="GO:0005930">
    <property type="term" value="C:axoneme"/>
    <property type="evidence" value="ECO:0007669"/>
    <property type="project" value="TreeGrafter"/>
</dbReference>
<evidence type="ECO:0000256" key="1">
    <source>
        <dbReference type="ARBA" id="ARBA00004138"/>
    </source>
</evidence>
<dbReference type="Pfam" id="PF13870">
    <property type="entry name" value="CCDC113_CCDC96_CC"/>
    <property type="match status" value="1"/>
</dbReference>
<comment type="subcellular location">
    <subcellularLocation>
        <location evidence="1">Cell projection</location>
        <location evidence="1">Cilium</location>
    </subcellularLocation>
</comment>
<feature type="region of interest" description="Disordered" evidence="8">
    <location>
        <begin position="365"/>
        <end position="395"/>
    </location>
</feature>
<feature type="region of interest" description="Disordered" evidence="8">
    <location>
        <begin position="1"/>
        <end position="22"/>
    </location>
</feature>
<dbReference type="InterPro" id="IPR051885">
    <property type="entry name" value="CC_CF"/>
</dbReference>
<evidence type="ECO:0000256" key="3">
    <source>
        <dbReference type="ARBA" id="ARBA00023054"/>
    </source>
</evidence>
<evidence type="ECO:0000313" key="11">
    <source>
        <dbReference type="Proteomes" id="UP001174909"/>
    </source>
</evidence>
<evidence type="ECO:0000256" key="8">
    <source>
        <dbReference type="SAM" id="MobiDB-lite"/>
    </source>
</evidence>
<dbReference type="InterPro" id="IPR025254">
    <property type="entry name" value="CCDC113/CCDC96_CC"/>
</dbReference>
<evidence type="ECO:0000256" key="5">
    <source>
        <dbReference type="ARBA" id="ARBA00044506"/>
    </source>
</evidence>
<dbReference type="PANTHER" id="PTHR15654:SF2">
    <property type="entry name" value="COILED-COIL DOMAIN-CONTAINING PROTEIN 113"/>
    <property type="match status" value="1"/>
</dbReference>
<feature type="coiled-coil region" evidence="7">
    <location>
        <begin position="92"/>
        <end position="144"/>
    </location>
</feature>
<protein>
    <recommendedName>
        <fullName evidence="6">Cilia- and flagella-associated protein 263</fullName>
    </recommendedName>
</protein>
<keyword evidence="3 7" id="KW-0175">Coiled coil</keyword>
<evidence type="ECO:0000259" key="9">
    <source>
        <dbReference type="Pfam" id="PF13870"/>
    </source>
</evidence>
<keyword evidence="2" id="KW-0970">Cilium biogenesis/degradation</keyword>
<proteinExistence type="inferred from homology"/>
<accession>A0AA35WHU1</accession>
<name>A0AA35WHU1_GEOBA</name>
<feature type="compositionally biased region" description="Polar residues" evidence="8">
    <location>
        <begin position="379"/>
        <end position="395"/>
    </location>
</feature>
<sequence>MAAPGEDTAQASADSLDLESRGNDKMQHLFEDTQASIEMLEKENRIFEQFLKRLDPKDFQLKAIPTTHSSQLDMQRKRVRIKEGASSKSLLRLSMDQKCNIATRELDELREKLQRDQEEAQINYDNLRAVVQEADQRLAELKKTTYEFDRDVLRGSVNPRTKRIMGEKVVKYFEDRVKSRDSLAEKLRSKNSSLKVKRRKLQIQLKQKDDAGEVRNEVDFKQLQIENQQLNERCEEKNHELLRLKVRAAKALQILNTYKKKLQALSVESRAAEQEIEQRRELLARVDAETTTVTEEKEKAEAINTTSRQKLEDYKVPDVMEYVEERVSLYELTKAVRTWERKVEISEMALRTYRQTWKRLCTQHQQQSHHRTGLRAPHTLTTSPIGLPHHTTTLY</sequence>
<comment type="caution">
    <text evidence="10">The sequence shown here is derived from an EMBL/GenBank/DDBJ whole genome shotgun (WGS) entry which is preliminary data.</text>
</comment>
<evidence type="ECO:0000256" key="4">
    <source>
        <dbReference type="ARBA" id="ARBA00023273"/>
    </source>
</evidence>
<feature type="coiled-coil region" evidence="7">
    <location>
        <begin position="184"/>
        <end position="289"/>
    </location>
</feature>